<protein>
    <submittedName>
        <fullName evidence="9">CNNM transmembrane domain-containing protein</fullName>
    </submittedName>
</protein>
<dbReference type="AlphaFoldDB" id="A0A183F0Z0"/>
<dbReference type="GO" id="GO:0005119">
    <property type="term" value="F:smoothened binding"/>
    <property type="evidence" value="ECO:0007669"/>
    <property type="project" value="TreeGrafter"/>
</dbReference>
<organism evidence="9">
    <name type="scientific">Gongylonema pulchrum</name>
    <dbReference type="NCBI Taxonomy" id="637853"/>
    <lineage>
        <taxon>Eukaryota</taxon>
        <taxon>Metazoa</taxon>
        <taxon>Ecdysozoa</taxon>
        <taxon>Nematoda</taxon>
        <taxon>Chromadorea</taxon>
        <taxon>Rhabditida</taxon>
        <taxon>Spirurina</taxon>
        <taxon>Spiruromorpha</taxon>
        <taxon>Spiruroidea</taxon>
        <taxon>Gongylonematidae</taxon>
        <taxon>Gongylonema</taxon>
    </lineage>
</organism>
<dbReference type="Proteomes" id="UP000271098">
    <property type="component" value="Unassembled WGS sequence"/>
</dbReference>
<evidence type="ECO:0000256" key="2">
    <source>
        <dbReference type="ARBA" id="ARBA00005585"/>
    </source>
</evidence>
<keyword evidence="6" id="KW-0325">Glycoprotein</keyword>
<sequence>MVILMLMTIELTGFLGLAGIKLNPISAVTIITAVGIGESPIFSCFTKKKALWKMEIF</sequence>
<evidence type="ECO:0000256" key="4">
    <source>
        <dbReference type="ARBA" id="ARBA00022989"/>
    </source>
</evidence>
<evidence type="ECO:0000256" key="5">
    <source>
        <dbReference type="ARBA" id="ARBA00023136"/>
    </source>
</evidence>
<dbReference type="WBParaSite" id="GPUH_0002691101-mRNA-1">
    <property type="protein sequence ID" value="GPUH_0002691101-mRNA-1"/>
    <property type="gene ID" value="GPUH_0002691101"/>
</dbReference>
<comment type="subcellular location">
    <subcellularLocation>
        <location evidence="1">Membrane</location>
        <topology evidence="1">Multi-pass membrane protein</topology>
    </subcellularLocation>
</comment>
<dbReference type="GO" id="GO:0045879">
    <property type="term" value="P:negative regulation of smoothened signaling pathway"/>
    <property type="evidence" value="ECO:0007669"/>
    <property type="project" value="TreeGrafter"/>
</dbReference>
<evidence type="ECO:0000256" key="6">
    <source>
        <dbReference type="ARBA" id="ARBA00023180"/>
    </source>
</evidence>
<dbReference type="OrthoDB" id="5873834at2759"/>
<keyword evidence="8" id="KW-1185">Reference proteome</keyword>
<keyword evidence="4" id="KW-1133">Transmembrane helix</keyword>
<dbReference type="EMBL" id="UYRT01115298">
    <property type="protein sequence ID" value="VDN49617.1"/>
    <property type="molecule type" value="Genomic_DNA"/>
</dbReference>
<dbReference type="PANTHER" id="PTHR46022:SF1">
    <property type="entry name" value="PROTEIN PATCHED"/>
    <property type="match status" value="1"/>
</dbReference>
<evidence type="ECO:0000256" key="3">
    <source>
        <dbReference type="ARBA" id="ARBA00022692"/>
    </source>
</evidence>
<evidence type="ECO:0000313" key="8">
    <source>
        <dbReference type="Proteomes" id="UP000271098"/>
    </source>
</evidence>
<proteinExistence type="inferred from homology"/>
<evidence type="ECO:0000313" key="7">
    <source>
        <dbReference type="EMBL" id="VDN49617.1"/>
    </source>
</evidence>
<gene>
    <name evidence="7" type="ORF">GPUH_LOCUS26880</name>
</gene>
<keyword evidence="3" id="KW-0812">Transmembrane</keyword>
<reference evidence="9" key="1">
    <citation type="submission" date="2016-06" db="UniProtKB">
        <authorList>
            <consortium name="WormBaseParasite"/>
        </authorList>
    </citation>
    <scope>IDENTIFICATION</scope>
</reference>
<dbReference type="GO" id="GO:0005886">
    <property type="term" value="C:plasma membrane"/>
    <property type="evidence" value="ECO:0007669"/>
    <property type="project" value="TreeGrafter"/>
</dbReference>
<accession>A0A183F0Z0</accession>
<keyword evidence="5" id="KW-0472">Membrane</keyword>
<reference evidence="7 8" key="2">
    <citation type="submission" date="2018-11" db="EMBL/GenBank/DDBJ databases">
        <authorList>
            <consortium name="Pathogen Informatics"/>
        </authorList>
    </citation>
    <scope>NUCLEOTIDE SEQUENCE [LARGE SCALE GENOMIC DNA]</scope>
</reference>
<name>A0A183F0Z0_9BILA</name>
<evidence type="ECO:0000256" key="1">
    <source>
        <dbReference type="ARBA" id="ARBA00004141"/>
    </source>
</evidence>
<comment type="similarity">
    <text evidence="2">Belongs to the patched family.</text>
</comment>
<dbReference type="GO" id="GO:0097108">
    <property type="term" value="F:hedgehog family protein binding"/>
    <property type="evidence" value="ECO:0007669"/>
    <property type="project" value="TreeGrafter"/>
</dbReference>
<dbReference type="GO" id="GO:0008158">
    <property type="term" value="F:hedgehog receptor activity"/>
    <property type="evidence" value="ECO:0007669"/>
    <property type="project" value="TreeGrafter"/>
</dbReference>
<evidence type="ECO:0000313" key="9">
    <source>
        <dbReference type="WBParaSite" id="GPUH_0002691101-mRNA-1"/>
    </source>
</evidence>
<dbReference type="PANTHER" id="PTHR46022">
    <property type="entry name" value="PROTEIN PATCHED"/>
    <property type="match status" value="1"/>
</dbReference>